<dbReference type="EMBL" id="JSVC01000003">
    <property type="protein sequence ID" value="KIC95919.1"/>
    <property type="molecule type" value="Genomic_DNA"/>
</dbReference>
<keyword evidence="3" id="KW-1185">Reference proteome</keyword>
<protein>
    <recommendedName>
        <fullName evidence="1">Cyclophilin-like domain-containing protein</fullName>
    </recommendedName>
</protein>
<dbReference type="RefSeq" id="WP_039137205.1">
    <property type="nucleotide sequence ID" value="NZ_JSVC01000003.1"/>
</dbReference>
<organism evidence="2 3">
    <name type="scientific">Flavihumibacter solisilvae</name>
    <dbReference type="NCBI Taxonomy" id="1349421"/>
    <lineage>
        <taxon>Bacteria</taxon>
        <taxon>Pseudomonadati</taxon>
        <taxon>Bacteroidota</taxon>
        <taxon>Chitinophagia</taxon>
        <taxon>Chitinophagales</taxon>
        <taxon>Chitinophagaceae</taxon>
        <taxon>Flavihumibacter</taxon>
    </lineage>
</organism>
<dbReference type="InterPro" id="IPR041183">
    <property type="entry name" value="Cyclophilin-like"/>
</dbReference>
<evidence type="ECO:0000313" key="2">
    <source>
        <dbReference type="EMBL" id="KIC95919.1"/>
    </source>
</evidence>
<dbReference type="STRING" id="1349421.OI18_03275"/>
<sequence length="145" mass="15907">MKFLTTIFFIFPLLVGGQVSRNEKTGKVNKEFIITVNKRKFSATLENSATANAFRELLPLTLKMTELNGNEKYFELPKDLPAKAARPGTIIAGDLMLWGSNTLVLFYETFSTSYSYTKIGKINDPGGLSTALGAGSATVVFEDQP</sequence>
<accession>A0A0C1IZH9</accession>
<dbReference type="InterPro" id="IPR029000">
    <property type="entry name" value="Cyclophilin-like_dom_sf"/>
</dbReference>
<feature type="domain" description="Cyclophilin-like" evidence="1">
    <location>
        <begin position="34"/>
        <end position="142"/>
    </location>
</feature>
<name>A0A0C1IZH9_9BACT</name>
<dbReference type="SUPFAM" id="SSF50891">
    <property type="entry name" value="Cyclophilin-like"/>
    <property type="match status" value="1"/>
</dbReference>
<gene>
    <name evidence="2" type="ORF">OI18_03275</name>
</gene>
<dbReference type="Proteomes" id="UP000031408">
    <property type="component" value="Unassembled WGS sequence"/>
</dbReference>
<evidence type="ECO:0000313" key="3">
    <source>
        <dbReference type="Proteomes" id="UP000031408"/>
    </source>
</evidence>
<dbReference type="Pfam" id="PF18050">
    <property type="entry name" value="Cyclophil_like2"/>
    <property type="match status" value="1"/>
</dbReference>
<proteinExistence type="predicted"/>
<dbReference type="AlphaFoldDB" id="A0A0C1IZH9"/>
<comment type="caution">
    <text evidence="2">The sequence shown here is derived from an EMBL/GenBank/DDBJ whole genome shotgun (WGS) entry which is preliminary data.</text>
</comment>
<evidence type="ECO:0000259" key="1">
    <source>
        <dbReference type="Pfam" id="PF18050"/>
    </source>
</evidence>
<reference evidence="2 3" key="1">
    <citation type="submission" date="2014-11" db="EMBL/GenBank/DDBJ databases">
        <title>Genome sequence of Flavihumibacter solisilvae 3-3.</title>
        <authorList>
            <person name="Zhou G."/>
            <person name="Li M."/>
            <person name="Wang G."/>
        </authorList>
    </citation>
    <scope>NUCLEOTIDE SEQUENCE [LARGE SCALE GENOMIC DNA]</scope>
    <source>
        <strain evidence="2 3">3-3</strain>
    </source>
</reference>
<dbReference type="Gene3D" id="2.40.100.20">
    <property type="match status" value="1"/>
</dbReference>
<dbReference type="OrthoDB" id="674202at2"/>